<keyword evidence="8" id="KW-0997">Cell inner membrane</keyword>
<keyword evidence="5 8" id="KW-0812">Transmembrane</keyword>
<evidence type="ECO:0000256" key="8">
    <source>
        <dbReference type="RuleBase" id="RU365088"/>
    </source>
</evidence>
<proteinExistence type="inferred from homology"/>
<evidence type="ECO:0000256" key="7">
    <source>
        <dbReference type="ARBA" id="ARBA00023136"/>
    </source>
</evidence>
<dbReference type="NCBIfam" id="TIGR00710">
    <property type="entry name" value="efflux_Bcr_CflA"/>
    <property type="match status" value="1"/>
</dbReference>
<comment type="caution">
    <text evidence="10">The sequence shown here is derived from an EMBL/GenBank/DDBJ whole genome shotgun (WGS) entry which is preliminary data.</text>
</comment>
<feature type="transmembrane region" description="Helical" evidence="8">
    <location>
        <begin position="278"/>
        <end position="296"/>
    </location>
</feature>
<feature type="transmembrane region" description="Helical" evidence="8">
    <location>
        <begin position="72"/>
        <end position="91"/>
    </location>
</feature>
<keyword evidence="7 8" id="KW-0472">Membrane</keyword>
<keyword evidence="4" id="KW-1003">Cell membrane</keyword>
<organism evidence="10 11">
    <name type="scientific">Parashewanella spongiae</name>
    <dbReference type="NCBI Taxonomy" id="342950"/>
    <lineage>
        <taxon>Bacteria</taxon>
        <taxon>Pseudomonadati</taxon>
        <taxon>Pseudomonadota</taxon>
        <taxon>Gammaproteobacteria</taxon>
        <taxon>Alteromonadales</taxon>
        <taxon>Shewanellaceae</taxon>
        <taxon>Parashewanella</taxon>
    </lineage>
</organism>
<dbReference type="EMBL" id="QYYH01000075">
    <property type="protein sequence ID" value="RJY12423.1"/>
    <property type="molecule type" value="Genomic_DNA"/>
</dbReference>
<dbReference type="SUPFAM" id="SSF103473">
    <property type="entry name" value="MFS general substrate transporter"/>
    <property type="match status" value="1"/>
</dbReference>
<evidence type="ECO:0000313" key="11">
    <source>
        <dbReference type="Proteomes" id="UP000273022"/>
    </source>
</evidence>
<dbReference type="Pfam" id="PF07690">
    <property type="entry name" value="MFS_1"/>
    <property type="match status" value="1"/>
</dbReference>
<feature type="transmembrane region" description="Helical" evidence="8">
    <location>
        <begin position="162"/>
        <end position="180"/>
    </location>
</feature>
<dbReference type="GO" id="GO:1990961">
    <property type="term" value="P:xenobiotic detoxification by transmembrane export across the plasma membrane"/>
    <property type="evidence" value="ECO:0007669"/>
    <property type="project" value="InterPro"/>
</dbReference>
<dbReference type="InterPro" id="IPR020846">
    <property type="entry name" value="MFS_dom"/>
</dbReference>
<evidence type="ECO:0000256" key="3">
    <source>
        <dbReference type="ARBA" id="ARBA00022448"/>
    </source>
</evidence>
<dbReference type="Gene3D" id="1.20.1720.10">
    <property type="entry name" value="Multidrug resistance protein D"/>
    <property type="match status" value="1"/>
</dbReference>
<feature type="transmembrane region" description="Helical" evidence="8">
    <location>
        <begin position="130"/>
        <end position="150"/>
    </location>
</feature>
<dbReference type="RefSeq" id="WP_121853962.1">
    <property type="nucleotide sequence ID" value="NZ_CP037952.1"/>
</dbReference>
<dbReference type="AlphaFoldDB" id="A0A3A6TW03"/>
<dbReference type="GO" id="GO:0042910">
    <property type="term" value="F:xenobiotic transmembrane transporter activity"/>
    <property type="evidence" value="ECO:0007669"/>
    <property type="project" value="InterPro"/>
</dbReference>
<dbReference type="InterPro" id="IPR036259">
    <property type="entry name" value="MFS_trans_sf"/>
</dbReference>
<name>A0A3A6TW03_9GAMM</name>
<dbReference type="InterPro" id="IPR004812">
    <property type="entry name" value="Efflux_drug-R_Bcr/CmlA"/>
</dbReference>
<reference evidence="10 11" key="1">
    <citation type="submission" date="2018-09" db="EMBL/GenBank/DDBJ databases">
        <title>Phylogeny of the Shewanellaceae, and recommendation for two new genera, Pseudoshewanella and Parashewanella.</title>
        <authorList>
            <person name="Wang G."/>
        </authorList>
    </citation>
    <scope>NUCLEOTIDE SEQUENCE [LARGE SCALE GENOMIC DNA]</scope>
    <source>
        <strain evidence="10 11">KCTC 22492</strain>
    </source>
</reference>
<dbReference type="CDD" id="cd17320">
    <property type="entry name" value="MFS_MdfA_MDR_like"/>
    <property type="match status" value="1"/>
</dbReference>
<feature type="transmembrane region" description="Helical" evidence="8">
    <location>
        <begin position="332"/>
        <end position="355"/>
    </location>
</feature>
<feature type="transmembrane region" description="Helical" evidence="8">
    <location>
        <begin position="361"/>
        <end position="379"/>
    </location>
</feature>
<evidence type="ECO:0000256" key="4">
    <source>
        <dbReference type="ARBA" id="ARBA00022475"/>
    </source>
</evidence>
<feature type="domain" description="Major facilitator superfamily (MFS) profile" evidence="9">
    <location>
        <begin position="1"/>
        <end position="387"/>
    </location>
</feature>
<feature type="transmembrane region" description="Helical" evidence="8">
    <location>
        <begin position="302"/>
        <end position="320"/>
    </location>
</feature>
<keyword evidence="11" id="KW-1185">Reference proteome</keyword>
<dbReference type="GO" id="GO:0005886">
    <property type="term" value="C:plasma membrane"/>
    <property type="evidence" value="ECO:0007669"/>
    <property type="project" value="UniProtKB-SubCell"/>
</dbReference>
<dbReference type="PANTHER" id="PTHR23502">
    <property type="entry name" value="MAJOR FACILITATOR SUPERFAMILY"/>
    <property type="match status" value="1"/>
</dbReference>
<comment type="subcellular location">
    <subcellularLocation>
        <location evidence="8">Cell inner membrane</location>
        <topology evidence="8">Multi-pass membrane protein</topology>
    </subcellularLocation>
    <subcellularLocation>
        <location evidence="1">Cell membrane</location>
        <topology evidence="1">Multi-pass membrane protein</topology>
    </subcellularLocation>
</comment>
<keyword evidence="6 8" id="KW-1133">Transmembrane helix</keyword>
<comment type="similarity">
    <text evidence="2 8">Belongs to the major facilitator superfamily. Bcr/CmlA family.</text>
</comment>
<feature type="transmembrane region" description="Helical" evidence="8">
    <location>
        <begin position="247"/>
        <end position="266"/>
    </location>
</feature>
<protein>
    <recommendedName>
        <fullName evidence="8">Bcr/CflA family efflux transporter</fullName>
    </recommendedName>
</protein>
<evidence type="ECO:0000256" key="2">
    <source>
        <dbReference type="ARBA" id="ARBA00006236"/>
    </source>
</evidence>
<evidence type="ECO:0000256" key="1">
    <source>
        <dbReference type="ARBA" id="ARBA00004651"/>
    </source>
</evidence>
<dbReference type="OrthoDB" id="9814303at2"/>
<dbReference type="Proteomes" id="UP000273022">
    <property type="component" value="Unassembled WGS sequence"/>
</dbReference>
<dbReference type="PROSITE" id="PS50850">
    <property type="entry name" value="MFS"/>
    <property type="match status" value="1"/>
</dbReference>
<feature type="transmembrane region" description="Helical" evidence="8">
    <location>
        <begin position="209"/>
        <end position="227"/>
    </location>
</feature>
<gene>
    <name evidence="10" type="ORF">D5R81_12460</name>
</gene>
<accession>A0A3A6TW03</accession>
<dbReference type="InterPro" id="IPR011701">
    <property type="entry name" value="MFS"/>
</dbReference>
<feature type="transmembrane region" description="Helical" evidence="8">
    <location>
        <begin position="97"/>
        <end position="118"/>
    </location>
</feature>
<evidence type="ECO:0000313" key="10">
    <source>
        <dbReference type="EMBL" id="RJY12423.1"/>
    </source>
</evidence>
<evidence type="ECO:0000256" key="6">
    <source>
        <dbReference type="ARBA" id="ARBA00022989"/>
    </source>
</evidence>
<sequence>MSKLRLMMIFIPMVIFSPLAIDIFLPALPEMASNMSTSMISMQWTITCFILSLGIGQLIFGPLSDRFGRRPIALGGIIVYGISALLMSMIHQFEWHIALRFLQGIGACSIVVTAYSSVRDRLNTTESSAVYSYLNGAICCIPALAPVLGYHLSRDFGWESTFLFMAGFAVISGLLIYFTFDESRPATSTSNSQSISFANYRAVLAESKFTFHAILVMLAMSIILAYVSSAPALLMDKLGLSQEDFTFWFSVNAVVCIVASIIVPHIAKNLGVKRAIELGLVLLMGVGGLLIVQETITSAVNYMIPVIVSSIGFSLLMGVCTGQALSPFKHTAGTAAAVLGFIQMSGAALLVTFIQAMGFGASEQLILLSILVLCTYIYWKIPRFNRKILAHN</sequence>
<dbReference type="PANTHER" id="PTHR23502:SF70">
    <property type="entry name" value="BCR_CFLA FAMILY EFFLUX TRANSPORTER"/>
    <property type="match status" value="1"/>
</dbReference>
<feature type="transmembrane region" description="Helical" evidence="8">
    <location>
        <begin position="7"/>
        <end position="28"/>
    </location>
</feature>
<evidence type="ECO:0000259" key="9">
    <source>
        <dbReference type="PROSITE" id="PS50850"/>
    </source>
</evidence>
<keyword evidence="3 8" id="KW-0813">Transport</keyword>
<evidence type="ECO:0000256" key="5">
    <source>
        <dbReference type="ARBA" id="ARBA00022692"/>
    </source>
</evidence>
<feature type="transmembrane region" description="Helical" evidence="8">
    <location>
        <begin position="40"/>
        <end position="60"/>
    </location>
</feature>